<name>A0A0F9RCG4_9ZZZZ</name>
<dbReference type="NCBIfam" id="TIGR01630">
    <property type="entry name" value="psiM2_ORF9"/>
    <property type="match status" value="1"/>
</dbReference>
<dbReference type="InterPro" id="IPR006517">
    <property type="entry name" value="Phage_terminase_lsu-like_C"/>
</dbReference>
<dbReference type="InterPro" id="IPR035421">
    <property type="entry name" value="Terminase_6C"/>
</dbReference>
<evidence type="ECO:0000313" key="3">
    <source>
        <dbReference type="EMBL" id="KKN47172.1"/>
    </source>
</evidence>
<evidence type="ECO:0000256" key="1">
    <source>
        <dbReference type="ARBA" id="ARBA00022612"/>
    </source>
</evidence>
<organism evidence="3">
    <name type="scientific">marine sediment metagenome</name>
    <dbReference type="NCBI Taxonomy" id="412755"/>
    <lineage>
        <taxon>unclassified sequences</taxon>
        <taxon>metagenomes</taxon>
        <taxon>ecological metagenomes</taxon>
    </lineage>
</organism>
<gene>
    <name evidence="3" type="ORF">LCGC14_0665680</name>
</gene>
<keyword evidence="1" id="KW-1188">Viral release from host cell</keyword>
<dbReference type="Gene3D" id="3.40.50.300">
    <property type="entry name" value="P-loop containing nucleotide triphosphate hydrolases"/>
    <property type="match status" value="1"/>
</dbReference>
<dbReference type="AlphaFoldDB" id="A0A0F9RCG4"/>
<sequence>MVVKTPTVPKGGFHDHNPHLVKAVTEHFIEPLEGEKLSGPDSKKVVLARENLIDFTEHTYLRYKTEKFHAHICENLDKVVAGETRHLMLFAPPQHGKSELVSVRLPPFWLAKRPDMPIALISYGDTLAKRNSRMARDVFLTPQYKQVFPHMMPDKENWRMKDWHVANHKGYVISAGLDGPITGHGFGLGIIDDPIENWAAAQSDVIRENAWQWWKGTFKTRMWEEGSIILMMTRWHEEDLGGQILASEGRVEEGGRWKVLSYAAIAEEPDEKLGILPDILGREPGEALAPSRYSYEYLREIEKDAPRVFLAEYQQRPTKPKGQMFKIGNVNYVDSLPEAVGTLHPDTGELLAMGFGKGVWYVRYWDLAATEEEMFSRNPDYTVGTLMALYRTDKVNALGKKIFRPYVLDVIRRRLDPEGVADLIYDTAILDTAKVPIRIEQEGGAAGKTLIHGYIILLQGFDVDGDSPTGKKAVRATPIAGQFNAGNLLVLKAIWNREWLNELAGFPFGGHDDQVDSLSGAYKLITGEETRFRESKFVSV</sequence>
<dbReference type="EMBL" id="LAZR01001291">
    <property type="protein sequence ID" value="KKN47172.1"/>
    <property type="molecule type" value="Genomic_DNA"/>
</dbReference>
<accession>A0A0F9RCG4</accession>
<dbReference type="InterPro" id="IPR027417">
    <property type="entry name" value="P-loop_NTPase"/>
</dbReference>
<proteinExistence type="predicted"/>
<protein>
    <recommendedName>
        <fullName evidence="2">Terminase large subunit gp17-like C-terminal domain-containing protein</fullName>
    </recommendedName>
</protein>
<dbReference type="Pfam" id="PF03237">
    <property type="entry name" value="Terminase_6N"/>
    <property type="match status" value="1"/>
</dbReference>
<comment type="caution">
    <text evidence="3">The sequence shown here is derived from an EMBL/GenBank/DDBJ whole genome shotgun (WGS) entry which is preliminary data.</text>
</comment>
<dbReference type="Pfam" id="PF17289">
    <property type="entry name" value="Terminase_6C"/>
    <property type="match status" value="1"/>
</dbReference>
<feature type="domain" description="Terminase large subunit gp17-like C-terminal" evidence="2">
    <location>
        <begin position="364"/>
        <end position="522"/>
    </location>
</feature>
<evidence type="ECO:0000259" key="2">
    <source>
        <dbReference type="Pfam" id="PF17289"/>
    </source>
</evidence>
<reference evidence="3" key="1">
    <citation type="journal article" date="2015" name="Nature">
        <title>Complex archaea that bridge the gap between prokaryotes and eukaryotes.</title>
        <authorList>
            <person name="Spang A."/>
            <person name="Saw J.H."/>
            <person name="Jorgensen S.L."/>
            <person name="Zaremba-Niedzwiedzka K."/>
            <person name="Martijn J."/>
            <person name="Lind A.E."/>
            <person name="van Eijk R."/>
            <person name="Schleper C."/>
            <person name="Guy L."/>
            <person name="Ettema T.J."/>
        </authorList>
    </citation>
    <scope>NUCLEOTIDE SEQUENCE</scope>
</reference>